<gene>
    <name evidence="9" type="ORF">L602_002000000250</name>
</gene>
<evidence type="ECO:0000256" key="7">
    <source>
        <dbReference type="PIRSR" id="PIRSR600715-1"/>
    </source>
</evidence>
<keyword evidence="2" id="KW-1003">Cell membrane</keyword>
<dbReference type="PANTHER" id="PTHR22926">
    <property type="entry name" value="PHOSPHO-N-ACETYLMURAMOYL-PENTAPEPTIDE-TRANSFERASE"/>
    <property type="match status" value="1"/>
</dbReference>
<dbReference type="GO" id="GO:0044038">
    <property type="term" value="P:cell wall macromolecule biosynthetic process"/>
    <property type="evidence" value="ECO:0007669"/>
    <property type="project" value="TreeGrafter"/>
</dbReference>
<organism evidence="9 10">
    <name type="scientific">Cupriavidus gilardii J11</name>
    <dbReference type="NCBI Taxonomy" id="936133"/>
    <lineage>
        <taxon>Bacteria</taxon>
        <taxon>Pseudomonadati</taxon>
        <taxon>Pseudomonadota</taxon>
        <taxon>Betaproteobacteria</taxon>
        <taxon>Burkholderiales</taxon>
        <taxon>Burkholderiaceae</taxon>
        <taxon>Cupriavidus</taxon>
    </lineage>
</organism>
<feature type="transmembrane region" description="Helical" evidence="8">
    <location>
        <begin position="295"/>
        <end position="315"/>
    </location>
</feature>
<dbReference type="InterPro" id="IPR000715">
    <property type="entry name" value="Glycosyl_transferase_4"/>
</dbReference>
<name>A0A562BNC0_9BURK</name>
<keyword evidence="3 9" id="KW-0808">Transferase</keyword>
<dbReference type="Proteomes" id="UP000318141">
    <property type="component" value="Unassembled WGS sequence"/>
</dbReference>
<keyword evidence="7" id="KW-0479">Metal-binding</keyword>
<evidence type="ECO:0000256" key="6">
    <source>
        <dbReference type="ARBA" id="ARBA00023136"/>
    </source>
</evidence>
<proteinExistence type="predicted"/>
<evidence type="ECO:0000313" key="10">
    <source>
        <dbReference type="Proteomes" id="UP000318141"/>
    </source>
</evidence>
<evidence type="ECO:0000256" key="8">
    <source>
        <dbReference type="SAM" id="Phobius"/>
    </source>
</evidence>
<feature type="transmembrane region" description="Helical" evidence="8">
    <location>
        <begin position="140"/>
        <end position="158"/>
    </location>
</feature>
<feature type="binding site" evidence="7">
    <location>
        <position position="192"/>
    </location>
    <ligand>
        <name>Mg(2+)</name>
        <dbReference type="ChEBI" id="CHEBI:18420"/>
    </ligand>
</feature>
<feature type="binding site" evidence="7">
    <location>
        <position position="132"/>
    </location>
    <ligand>
        <name>Mg(2+)</name>
        <dbReference type="ChEBI" id="CHEBI:18420"/>
    </ligand>
</feature>
<keyword evidence="6 8" id="KW-0472">Membrane</keyword>
<comment type="caution">
    <text evidence="9">The sequence shown here is derived from an EMBL/GenBank/DDBJ whole genome shotgun (WGS) entry which is preliminary data.</text>
</comment>
<evidence type="ECO:0000256" key="5">
    <source>
        <dbReference type="ARBA" id="ARBA00022989"/>
    </source>
</evidence>
<keyword evidence="7" id="KW-0460">Magnesium</keyword>
<keyword evidence="4 8" id="KW-0812">Transmembrane</keyword>
<evidence type="ECO:0000256" key="1">
    <source>
        <dbReference type="ARBA" id="ARBA00004651"/>
    </source>
</evidence>
<evidence type="ECO:0000256" key="4">
    <source>
        <dbReference type="ARBA" id="ARBA00022692"/>
    </source>
</evidence>
<keyword evidence="10" id="KW-1185">Reference proteome</keyword>
<protein>
    <submittedName>
        <fullName evidence="9">UDP-N-acetylmuramyl pentapeptide phosphotransferase/UDP-N-acetylglucosamine-1-phosphate transferase</fullName>
    </submittedName>
</protein>
<dbReference type="GO" id="GO:0071555">
    <property type="term" value="P:cell wall organization"/>
    <property type="evidence" value="ECO:0007669"/>
    <property type="project" value="TreeGrafter"/>
</dbReference>
<dbReference type="AlphaFoldDB" id="A0A562BNC0"/>
<dbReference type="GO" id="GO:0009103">
    <property type="term" value="P:lipopolysaccharide biosynthetic process"/>
    <property type="evidence" value="ECO:0007669"/>
    <property type="project" value="TreeGrafter"/>
</dbReference>
<evidence type="ECO:0000256" key="2">
    <source>
        <dbReference type="ARBA" id="ARBA00022475"/>
    </source>
</evidence>
<reference evidence="9 10" key="1">
    <citation type="submission" date="2019-07" db="EMBL/GenBank/DDBJ databases">
        <title>Genome sequencing of lignin-degrading bacterial isolates.</title>
        <authorList>
            <person name="Gladden J."/>
        </authorList>
    </citation>
    <scope>NUCLEOTIDE SEQUENCE [LARGE SCALE GENOMIC DNA]</scope>
    <source>
        <strain evidence="9 10">J11</strain>
    </source>
</reference>
<sequence length="323" mass="34960">MNALSPLIAFLVTLAGLYFGLRSSFFQGVADMPNERSLHVKPIPRFGGIMLMAGVVLSSLPAAMPGPALLAPILGLVFISFLDDRFNLKARWRFLAHALAAGWLLFAVIPMPAAWLTVFAFLCLVWSTNLYNFMDGSDGLAGGMAMFGFGAYGVAAWLGNDPAFATFAFTIAAAAVAFLCFNFHPARVFMGDSGSIPLGLLAGALGILGVQRDLWPLWFPLLVFAPFGVDATVTLARRVLRGEKPWQAHREHYYQRLVRMGWGHRRTALAEYALMAALAATGLACLRASASMQAVLVAAWVAVFIVIGLVIDAAWRRHGLERA</sequence>
<evidence type="ECO:0000313" key="9">
    <source>
        <dbReference type="EMBL" id="TWG86420.1"/>
    </source>
</evidence>
<accession>A0A562BNC0</accession>
<dbReference type="EMBL" id="VLJN01000013">
    <property type="protein sequence ID" value="TWG86420.1"/>
    <property type="molecule type" value="Genomic_DNA"/>
</dbReference>
<dbReference type="PANTHER" id="PTHR22926:SF3">
    <property type="entry name" value="UNDECAPRENYL-PHOSPHATE ALPHA-N-ACETYLGLUCOSAMINYL 1-PHOSPHATE TRANSFERASE"/>
    <property type="match status" value="1"/>
</dbReference>
<comment type="cofactor">
    <cofactor evidence="7">
        <name>Mg(2+)</name>
        <dbReference type="ChEBI" id="CHEBI:18420"/>
    </cofactor>
</comment>
<dbReference type="GO" id="GO:0005886">
    <property type="term" value="C:plasma membrane"/>
    <property type="evidence" value="ECO:0007669"/>
    <property type="project" value="UniProtKB-SubCell"/>
</dbReference>
<feature type="transmembrane region" description="Helical" evidence="8">
    <location>
        <begin position="164"/>
        <end position="183"/>
    </location>
</feature>
<dbReference type="GO" id="GO:0016780">
    <property type="term" value="F:phosphotransferase activity, for other substituted phosphate groups"/>
    <property type="evidence" value="ECO:0007669"/>
    <property type="project" value="InterPro"/>
</dbReference>
<comment type="subcellular location">
    <subcellularLocation>
        <location evidence="1">Cell membrane</location>
        <topology evidence="1">Multi-pass membrane protein</topology>
    </subcellularLocation>
</comment>
<dbReference type="OrthoDB" id="9783652at2"/>
<dbReference type="Pfam" id="PF00953">
    <property type="entry name" value="Glycos_transf_4"/>
    <property type="match status" value="1"/>
</dbReference>
<evidence type="ECO:0000256" key="3">
    <source>
        <dbReference type="ARBA" id="ARBA00022679"/>
    </source>
</evidence>
<feature type="transmembrane region" description="Helical" evidence="8">
    <location>
        <begin position="217"/>
        <end position="236"/>
    </location>
</feature>
<dbReference type="GO" id="GO:0046872">
    <property type="term" value="F:metal ion binding"/>
    <property type="evidence" value="ECO:0007669"/>
    <property type="project" value="UniProtKB-KW"/>
</dbReference>
<dbReference type="CDD" id="cd06854">
    <property type="entry name" value="GT_WbpL_WbcO_like"/>
    <property type="match status" value="1"/>
</dbReference>
<keyword evidence="5 8" id="KW-1133">Transmembrane helix</keyword>
<feature type="transmembrane region" description="Helical" evidence="8">
    <location>
        <begin position="46"/>
        <end position="79"/>
    </location>
</feature>
<feature type="transmembrane region" description="Helical" evidence="8">
    <location>
        <begin position="269"/>
        <end position="289"/>
    </location>
</feature>